<feature type="domain" description="AAA+ ATPase" evidence="5">
    <location>
        <begin position="695"/>
        <end position="836"/>
    </location>
</feature>
<dbReference type="PANTHER" id="PTHR11638:SF185">
    <property type="entry name" value="ATP-DEPENDENT CLP PROTEASE ATP-BINDING SUBUNIT"/>
    <property type="match status" value="1"/>
</dbReference>
<dbReference type="Pfam" id="PF17871">
    <property type="entry name" value="AAA_lid_9"/>
    <property type="match status" value="1"/>
</dbReference>
<accession>A0A6V7Q1D2</accession>
<feature type="domain" description="AAA+ ATPase" evidence="5">
    <location>
        <begin position="358"/>
        <end position="491"/>
    </location>
</feature>
<evidence type="ECO:0000256" key="3">
    <source>
        <dbReference type="ARBA" id="ARBA00023186"/>
    </source>
</evidence>
<dbReference type="InterPro" id="IPR050130">
    <property type="entry name" value="ClpA_ClpB"/>
</dbReference>
<proteinExistence type="predicted"/>
<evidence type="ECO:0000259" key="6">
    <source>
        <dbReference type="SMART" id="SM01086"/>
    </source>
</evidence>
<evidence type="ECO:0000313" key="7">
    <source>
        <dbReference type="EMBL" id="CAD1836705.1"/>
    </source>
</evidence>
<dbReference type="SMART" id="SM01086">
    <property type="entry name" value="ClpB_D2-small"/>
    <property type="match status" value="1"/>
</dbReference>
<dbReference type="InterPro" id="IPR036628">
    <property type="entry name" value="Clp_N_dom_sf"/>
</dbReference>
<sequence>MEACCSRSSSSSSFFSSSVLPVHSSCCRSILQRRLAPAALRLPPSALRLSSCSVVAGRLLPLAFAPPHTARPHRRRGPVAAVFERFTERALKAVVSSQREARSLGDDAVRTHHLLLGLVAVDPSPSDSSTPASPSTAPGTPSGPYGPPSRHHFRRRRRRPSSLPPWPPTCPSPPAASARSRPPSTSPSAWALILYPPSTLPSASSSPTTAALPRSSRGCRNKWLKSDTLVDKYVSLHCRLRDDFSIDVGVGSSVNYIRYTPICLGADPNHLASVAFSRLQGELMKDGRQSAASSEIIHAKPPAGKAAHLKSFQKSQGKSALAQFCVDLNARASEGLVDPVICRDTEIQRIVQILGRRRKNNPILLGEPGVGKTAIAEGLALRITNGDVPIFLLEKRIMSLDVGLLIAGSKERGELEARLTGLLKEVKKAGDVILFIDEVHNLIGTGTVGEETRGELQCIASTTVDEHRTHFENDKAFARRFQPVFINEPSREDAVKILLGLREKYEIYHKCKYTLEAINAAVYLSARYIPDRHLPDKAIDLIDEVGSRARMDAFKRKKEEQASVLSRPPNEYWQEIRAVQAMHYAVVPANKFKHSPNKSNNKNNNPVLDRKKGKPSISSAFHDKESVVVGAEEIAKVASLWSGIPVQHLTADETKLLLGLEQELRKHVIGQDDAIRTISRAVKRSRLGLSDPDRPISVLLFCGPTGVGKTELIKAFARSYFRSEEAVLRLDMSEYMERHAVSKLIGSPPGYIGYEDAGTLTEPVRRRPFSVILLKEIEKAHPSILNILLQIFEDGHLTDSQGRTASFKNTLIVMTSNIGSASIIKGRRGIGFFTAEDKNSSSYAAMKSIVMEELKSYFRPELLNRIDEVVVFRPLEKTQMLEIFKIMVQEVKSRLLSLGIHLELSDAVMDLVCKRGYEKSYGARSLRRAVTCLIEDVISEAILRRDCKPGDTIMLDVNSSGKTFVRQWPDQTIQLSDPTSTAI</sequence>
<dbReference type="Pfam" id="PF07724">
    <property type="entry name" value="AAA_2"/>
    <property type="match status" value="1"/>
</dbReference>
<dbReference type="InterPro" id="IPR019489">
    <property type="entry name" value="Clp_ATPase_C"/>
</dbReference>
<dbReference type="CDD" id="cd00009">
    <property type="entry name" value="AAA"/>
    <property type="match status" value="1"/>
</dbReference>
<evidence type="ECO:0000256" key="4">
    <source>
        <dbReference type="SAM" id="MobiDB-lite"/>
    </source>
</evidence>
<feature type="compositionally biased region" description="Pro residues" evidence="4">
    <location>
        <begin position="162"/>
        <end position="174"/>
    </location>
</feature>
<dbReference type="GO" id="GO:0005524">
    <property type="term" value="F:ATP binding"/>
    <property type="evidence" value="ECO:0007669"/>
    <property type="project" value="UniProtKB-KW"/>
</dbReference>
<dbReference type="GO" id="GO:0005737">
    <property type="term" value="C:cytoplasm"/>
    <property type="evidence" value="ECO:0007669"/>
    <property type="project" value="TreeGrafter"/>
</dbReference>
<dbReference type="InterPro" id="IPR028299">
    <property type="entry name" value="ClpA/B_CS2"/>
</dbReference>
<dbReference type="GO" id="GO:0016887">
    <property type="term" value="F:ATP hydrolysis activity"/>
    <property type="evidence" value="ECO:0007669"/>
    <property type="project" value="InterPro"/>
</dbReference>
<dbReference type="Gene3D" id="1.10.1780.10">
    <property type="entry name" value="Clp, N-terminal domain"/>
    <property type="match status" value="1"/>
</dbReference>
<dbReference type="Pfam" id="PF00004">
    <property type="entry name" value="AAA"/>
    <property type="match status" value="1"/>
</dbReference>
<dbReference type="SMART" id="SM00382">
    <property type="entry name" value="AAA"/>
    <property type="match status" value="2"/>
</dbReference>
<name>A0A6V7Q1D2_ANACO</name>
<feature type="compositionally biased region" description="Low complexity" evidence="4">
    <location>
        <begin position="175"/>
        <end position="185"/>
    </location>
</feature>
<dbReference type="InterPro" id="IPR041546">
    <property type="entry name" value="ClpA/ClpB_AAA_lid"/>
</dbReference>
<evidence type="ECO:0000259" key="5">
    <source>
        <dbReference type="SMART" id="SM00382"/>
    </source>
</evidence>
<keyword evidence="3" id="KW-0143">Chaperone</keyword>
<gene>
    <name evidence="7" type="ORF">CB5_LOCUS19916</name>
</gene>
<feature type="region of interest" description="Disordered" evidence="4">
    <location>
        <begin position="121"/>
        <end position="185"/>
    </location>
</feature>
<dbReference type="InterPro" id="IPR001270">
    <property type="entry name" value="ClpA/B"/>
</dbReference>
<protein>
    <recommendedName>
        <fullName evidence="8">Chaperone protein ClpD2, chloroplastic</fullName>
    </recommendedName>
</protein>
<keyword evidence="1" id="KW-0547">Nucleotide-binding</keyword>
<dbReference type="PROSITE" id="PS00871">
    <property type="entry name" value="CLPAB_2"/>
    <property type="match status" value="1"/>
</dbReference>
<dbReference type="Gene3D" id="1.10.8.60">
    <property type="match status" value="2"/>
</dbReference>
<dbReference type="CDD" id="cd19499">
    <property type="entry name" value="RecA-like_ClpB_Hsp104-like"/>
    <property type="match status" value="1"/>
</dbReference>
<evidence type="ECO:0008006" key="8">
    <source>
        <dbReference type="Google" id="ProtNLM"/>
    </source>
</evidence>
<dbReference type="Pfam" id="PF10431">
    <property type="entry name" value="ClpB_D2-small"/>
    <property type="match status" value="1"/>
</dbReference>
<reference evidence="7" key="1">
    <citation type="submission" date="2020-07" db="EMBL/GenBank/DDBJ databases">
        <authorList>
            <person name="Lin J."/>
        </authorList>
    </citation>
    <scope>NUCLEOTIDE SEQUENCE</scope>
</reference>
<dbReference type="EMBL" id="LR862131">
    <property type="protein sequence ID" value="CAD1836705.1"/>
    <property type="molecule type" value="Genomic_DNA"/>
</dbReference>
<dbReference type="GO" id="GO:0034605">
    <property type="term" value="P:cellular response to heat"/>
    <property type="evidence" value="ECO:0007669"/>
    <property type="project" value="TreeGrafter"/>
</dbReference>
<dbReference type="InterPro" id="IPR003593">
    <property type="entry name" value="AAA+_ATPase"/>
</dbReference>
<dbReference type="FunFam" id="3.40.50.300:FF:000025">
    <property type="entry name" value="ATP-dependent Clp protease subunit"/>
    <property type="match status" value="1"/>
</dbReference>
<feature type="compositionally biased region" description="Basic residues" evidence="4">
    <location>
        <begin position="149"/>
        <end position="160"/>
    </location>
</feature>
<dbReference type="InterPro" id="IPR003959">
    <property type="entry name" value="ATPase_AAA_core"/>
</dbReference>
<organism evidence="7">
    <name type="scientific">Ananas comosus var. bracteatus</name>
    <name type="common">red pineapple</name>
    <dbReference type="NCBI Taxonomy" id="296719"/>
    <lineage>
        <taxon>Eukaryota</taxon>
        <taxon>Viridiplantae</taxon>
        <taxon>Streptophyta</taxon>
        <taxon>Embryophyta</taxon>
        <taxon>Tracheophyta</taxon>
        <taxon>Spermatophyta</taxon>
        <taxon>Magnoliopsida</taxon>
        <taxon>Liliopsida</taxon>
        <taxon>Poales</taxon>
        <taxon>Bromeliaceae</taxon>
        <taxon>Bromelioideae</taxon>
        <taxon>Ananas</taxon>
    </lineage>
</organism>
<evidence type="ECO:0000256" key="1">
    <source>
        <dbReference type="ARBA" id="ARBA00022741"/>
    </source>
</evidence>
<dbReference type="SUPFAM" id="SSF81923">
    <property type="entry name" value="Double Clp-N motif"/>
    <property type="match status" value="1"/>
</dbReference>
<dbReference type="InterPro" id="IPR027417">
    <property type="entry name" value="P-loop_NTPase"/>
</dbReference>
<feature type="domain" description="Clp ATPase C-terminal" evidence="6">
    <location>
        <begin position="875"/>
        <end position="964"/>
    </location>
</feature>
<dbReference type="AlphaFoldDB" id="A0A6V7Q1D2"/>
<dbReference type="Gene3D" id="3.40.50.300">
    <property type="entry name" value="P-loop containing nucleotide triphosphate hydrolases"/>
    <property type="match status" value="2"/>
</dbReference>
<feature type="compositionally biased region" description="Low complexity" evidence="4">
    <location>
        <begin position="122"/>
        <end position="143"/>
    </location>
</feature>
<dbReference type="PRINTS" id="PR00300">
    <property type="entry name" value="CLPPROTEASEA"/>
</dbReference>
<keyword evidence="2" id="KW-0067">ATP-binding</keyword>
<feature type="compositionally biased region" description="Low complexity" evidence="4">
    <location>
        <begin position="597"/>
        <end position="606"/>
    </location>
</feature>
<evidence type="ECO:0000256" key="2">
    <source>
        <dbReference type="ARBA" id="ARBA00022840"/>
    </source>
</evidence>
<feature type="region of interest" description="Disordered" evidence="4">
    <location>
        <begin position="590"/>
        <end position="617"/>
    </location>
</feature>
<dbReference type="SUPFAM" id="SSF52540">
    <property type="entry name" value="P-loop containing nucleoside triphosphate hydrolases"/>
    <property type="match status" value="2"/>
</dbReference>
<dbReference type="PANTHER" id="PTHR11638">
    <property type="entry name" value="ATP-DEPENDENT CLP PROTEASE"/>
    <property type="match status" value="1"/>
</dbReference>